<proteinExistence type="predicted"/>
<dbReference type="EMBL" id="MHOQ01000015">
    <property type="protein sequence ID" value="OGZ67015.1"/>
    <property type="molecule type" value="Genomic_DNA"/>
</dbReference>
<dbReference type="CDD" id="cd00552">
    <property type="entry name" value="RaiA"/>
    <property type="match status" value="1"/>
</dbReference>
<evidence type="ECO:0000313" key="1">
    <source>
        <dbReference type="EMBL" id="OGZ67015.1"/>
    </source>
</evidence>
<dbReference type="InterPro" id="IPR036567">
    <property type="entry name" value="RHF-like"/>
</dbReference>
<dbReference type="Gene3D" id="3.30.160.100">
    <property type="entry name" value="Ribosome hibernation promotion factor-like"/>
    <property type="match status" value="1"/>
</dbReference>
<dbReference type="Pfam" id="PF02482">
    <property type="entry name" value="Ribosomal_S30AE"/>
    <property type="match status" value="1"/>
</dbReference>
<accession>A0A1G2HX06</accession>
<dbReference type="InterPro" id="IPR003489">
    <property type="entry name" value="RHF/RaiA"/>
</dbReference>
<protein>
    <submittedName>
        <fullName evidence="1">Ribosomal subunit interface protein</fullName>
    </submittedName>
</protein>
<comment type="caution">
    <text evidence="1">The sequence shown here is derived from an EMBL/GenBank/DDBJ whole genome shotgun (WGS) entry which is preliminary data.</text>
</comment>
<dbReference type="SUPFAM" id="SSF69754">
    <property type="entry name" value="Ribosome binding protein Y (YfiA homologue)"/>
    <property type="match status" value="1"/>
</dbReference>
<gene>
    <name evidence="1" type="ORF">A3D34_01310</name>
</gene>
<reference evidence="1 2" key="1">
    <citation type="journal article" date="2016" name="Nat. Commun.">
        <title>Thousands of microbial genomes shed light on interconnected biogeochemical processes in an aquifer system.</title>
        <authorList>
            <person name="Anantharaman K."/>
            <person name="Brown C.T."/>
            <person name="Hug L.A."/>
            <person name="Sharon I."/>
            <person name="Castelle C.J."/>
            <person name="Probst A.J."/>
            <person name="Thomas B.C."/>
            <person name="Singh A."/>
            <person name="Wilkins M.J."/>
            <person name="Karaoz U."/>
            <person name="Brodie E.L."/>
            <person name="Williams K.H."/>
            <person name="Hubbard S.S."/>
            <person name="Banfield J.F."/>
        </authorList>
    </citation>
    <scope>NUCLEOTIDE SEQUENCE [LARGE SCALE GENOMIC DNA]</scope>
</reference>
<sequence length="126" mass="14631">MNIIIKTKNLELTDSLRVYINQRIDGLKKFITILNDDSLPIGKGKTLSEVFIEVEKETLHHKKGQIFRTEATIHLPGKHLVAEAKGDDLGKTITQVRDELKREIKKYKLKKIELPRRQAKKLKDIY</sequence>
<dbReference type="Proteomes" id="UP000179183">
    <property type="component" value="Unassembled WGS sequence"/>
</dbReference>
<dbReference type="AlphaFoldDB" id="A0A1G2HX06"/>
<dbReference type="NCBIfam" id="TIGR00741">
    <property type="entry name" value="yfiA"/>
    <property type="match status" value="1"/>
</dbReference>
<name>A0A1G2HX06_9BACT</name>
<organism evidence="1 2">
    <name type="scientific">Candidatus Staskawiczbacteria bacterium RIFCSPHIGHO2_02_FULL_33_16</name>
    <dbReference type="NCBI Taxonomy" id="1802204"/>
    <lineage>
        <taxon>Bacteria</taxon>
        <taxon>Candidatus Staskawicziibacteriota</taxon>
    </lineage>
</organism>
<evidence type="ECO:0000313" key="2">
    <source>
        <dbReference type="Proteomes" id="UP000179183"/>
    </source>
</evidence>